<proteinExistence type="predicted"/>
<dbReference type="EMBL" id="JAACJL010000057">
    <property type="protein sequence ID" value="KAF4612053.1"/>
    <property type="molecule type" value="Genomic_DNA"/>
</dbReference>
<sequence length="511" mass="56141">MADRIPPELVAKVLSEVVRDKSVDPRPTLQAASLIHRSWTVETQRLLFMKQVFIEKGSIEDLANVLRRDPGVFIKTKRVIITLFTEPPGQLPDDLVKDFTFVMQALRPDVINLDRKIIVKGPPHQFVASLDQLADGLSFVGQVQLEDVHISTAALGVFRNIERLTVTESAQISSLPGSVVIHFRRLQSVTFSIVPSGGSPWDFTVFASALFQCDGPDSVDLSSVVNFTVILGSINAGLLTALLKGLLFVSRGNTARSFSDLTIYAGCGITSPLGPWEPAVELHNIRIVTFLNENNELNIQQRDTAFKIVVTLESLIMEMETPFLVSSIQMRYVLVRPSQIQTEPEDLLNLKNSIRALNDLSTPIVDLIQRLPLAIPSRVSSSDLTSFFVSLKFKTFTEYSSGLVDDATGNYYPFQQHGSSGVRSGSAFGSPVSVSSDSELSGNQHSGMTSVSGFSLSRLNMPYVDEVRSLFSYFKDLIPTYNGLQCVELPTADSDPGELGELHMKLGISRA</sequence>
<evidence type="ECO:0000313" key="1">
    <source>
        <dbReference type="EMBL" id="KAF4612053.1"/>
    </source>
</evidence>
<accession>A0A8H4QJG5</accession>
<organism evidence="1 2">
    <name type="scientific">Agrocybe pediades</name>
    <dbReference type="NCBI Taxonomy" id="84607"/>
    <lineage>
        <taxon>Eukaryota</taxon>
        <taxon>Fungi</taxon>
        <taxon>Dikarya</taxon>
        <taxon>Basidiomycota</taxon>
        <taxon>Agaricomycotina</taxon>
        <taxon>Agaricomycetes</taxon>
        <taxon>Agaricomycetidae</taxon>
        <taxon>Agaricales</taxon>
        <taxon>Agaricineae</taxon>
        <taxon>Strophariaceae</taxon>
        <taxon>Agrocybe</taxon>
    </lineage>
</organism>
<keyword evidence="2" id="KW-1185">Reference proteome</keyword>
<evidence type="ECO:0000313" key="2">
    <source>
        <dbReference type="Proteomes" id="UP000521872"/>
    </source>
</evidence>
<comment type="caution">
    <text evidence="1">The sequence shown here is derived from an EMBL/GenBank/DDBJ whole genome shotgun (WGS) entry which is preliminary data.</text>
</comment>
<gene>
    <name evidence="1" type="ORF">D9613_003610</name>
</gene>
<protein>
    <submittedName>
        <fullName evidence="1">Uncharacterized protein</fullName>
    </submittedName>
</protein>
<dbReference type="Proteomes" id="UP000521872">
    <property type="component" value="Unassembled WGS sequence"/>
</dbReference>
<reference evidence="1 2" key="1">
    <citation type="submission" date="2019-12" db="EMBL/GenBank/DDBJ databases">
        <authorList>
            <person name="Floudas D."/>
            <person name="Bentzer J."/>
            <person name="Ahren D."/>
            <person name="Johansson T."/>
            <person name="Persson P."/>
            <person name="Tunlid A."/>
        </authorList>
    </citation>
    <scope>NUCLEOTIDE SEQUENCE [LARGE SCALE GENOMIC DNA]</scope>
    <source>
        <strain evidence="1 2">CBS 102.39</strain>
    </source>
</reference>
<name>A0A8H4QJG5_9AGAR</name>
<dbReference type="AlphaFoldDB" id="A0A8H4QJG5"/>